<evidence type="ECO:0000313" key="1">
    <source>
        <dbReference type="EMBL" id="BBA08524.1"/>
    </source>
</evidence>
<dbReference type="InterPro" id="IPR012543">
    <property type="entry name" value="DUF1694"/>
</dbReference>
<dbReference type="PIRSF" id="PIRSF034303">
    <property type="entry name" value="DUF1694"/>
    <property type="match status" value="1"/>
</dbReference>
<reference evidence="1 2" key="1">
    <citation type="submission" date="2017-07" db="EMBL/GenBank/DDBJ databases">
        <title>Whole genome sequence of Streptococcus tigurinus, strain osk_001, isolated from post-mortem material.</title>
        <authorList>
            <person name="Yoshizawa H."/>
            <person name="Motooka D."/>
            <person name="Katada R."/>
            <person name="Matsumoto Y."/>
            <person name="Nakamura S."/>
            <person name="Morii E."/>
            <person name="Iida T."/>
            <person name="Matsumoto H."/>
        </authorList>
    </citation>
    <scope>NUCLEOTIDE SEQUENCE [LARGE SCALE GENOMIC DNA]</scope>
    <source>
        <strain evidence="2">osk_001</strain>
    </source>
</reference>
<proteinExistence type="predicted"/>
<dbReference type="EMBL" id="AP018338">
    <property type="protein sequence ID" value="BBA08524.1"/>
    <property type="molecule type" value="Genomic_DNA"/>
</dbReference>
<organism evidence="1 2">
    <name type="scientific">Streptococcus oralis subsp. tigurinus</name>
    <dbReference type="NCBI Taxonomy" id="1077464"/>
    <lineage>
        <taxon>Bacteria</taxon>
        <taxon>Bacillati</taxon>
        <taxon>Bacillota</taxon>
        <taxon>Bacilli</taxon>
        <taxon>Lactobacillales</taxon>
        <taxon>Streptococcaceae</taxon>
        <taxon>Streptococcus</taxon>
    </lineage>
</organism>
<dbReference type="InterPro" id="IPR029064">
    <property type="entry name" value="Ribosomal_eL30-like_sf"/>
</dbReference>
<dbReference type="Gene3D" id="3.30.1330.30">
    <property type="match status" value="1"/>
</dbReference>
<dbReference type="RefSeq" id="WP_096422192.1">
    <property type="nucleotide sequence ID" value="NZ_AP018338.1"/>
</dbReference>
<name>A0A224A714_STROR</name>
<dbReference type="SUPFAM" id="SSF160515">
    <property type="entry name" value="YueI-like"/>
    <property type="match status" value="1"/>
</dbReference>
<dbReference type="Pfam" id="PF07997">
    <property type="entry name" value="DUF1694"/>
    <property type="match status" value="1"/>
</dbReference>
<protein>
    <recommendedName>
        <fullName evidence="3">DUF1694 domain-containing protein</fullName>
    </recommendedName>
</protein>
<dbReference type="AlphaFoldDB" id="A0A224A714"/>
<dbReference type="Proteomes" id="UP000218665">
    <property type="component" value="Chromosome"/>
</dbReference>
<evidence type="ECO:0008006" key="3">
    <source>
        <dbReference type="Google" id="ProtNLM"/>
    </source>
</evidence>
<gene>
    <name evidence="1" type="ORF">STO1_009200</name>
</gene>
<accession>A0A224A714</accession>
<sequence>MTDLSKQLLEKAHGGPKLNPDEQRRFLGTFEERVLGYADVETANSLQLQKGFFSILERFQEKVEELFVKISPNIEFDKQVFYLKQAKESNCQATIVSDDHITSPFGLVIHTNEPVQVDEKDLRLAFSNLWEEKKTETPKKSIWKKWFG</sequence>
<evidence type="ECO:0000313" key="2">
    <source>
        <dbReference type="Proteomes" id="UP000218665"/>
    </source>
</evidence>